<proteinExistence type="inferred from homology"/>
<dbReference type="EMBL" id="JACHLZ010000001">
    <property type="protein sequence ID" value="MBB5831162.1"/>
    <property type="molecule type" value="Genomic_DNA"/>
</dbReference>
<organism evidence="4 5">
    <name type="scientific">Brachybacterium aquaticum</name>
    <dbReference type="NCBI Taxonomy" id="1432564"/>
    <lineage>
        <taxon>Bacteria</taxon>
        <taxon>Bacillati</taxon>
        <taxon>Actinomycetota</taxon>
        <taxon>Actinomycetes</taxon>
        <taxon>Micrococcales</taxon>
        <taxon>Dermabacteraceae</taxon>
        <taxon>Brachybacterium</taxon>
    </lineage>
</organism>
<name>A0A841AD07_9MICO</name>
<comment type="caution">
    <text evidence="4">The sequence shown here is derived from an EMBL/GenBank/DDBJ whole genome shotgun (WGS) entry which is preliminary data.</text>
</comment>
<keyword evidence="2" id="KW-0443">Lipid metabolism</keyword>
<dbReference type="SUPFAM" id="SSF52096">
    <property type="entry name" value="ClpP/crotonase"/>
    <property type="match status" value="1"/>
</dbReference>
<evidence type="ECO:0000313" key="4">
    <source>
        <dbReference type="EMBL" id="MBB5831162.1"/>
    </source>
</evidence>
<reference evidence="4 5" key="1">
    <citation type="submission" date="2020-08" db="EMBL/GenBank/DDBJ databases">
        <title>Sequencing the genomes of 1000 actinobacteria strains.</title>
        <authorList>
            <person name="Klenk H.-P."/>
        </authorList>
    </citation>
    <scope>NUCLEOTIDE SEQUENCE [LARGE SCALE GENOMIC DNA]</scope>
    <source>
        <strain evidence="4 5">DSM 28796</strain>
    </source>
</reference>
<dbReference type="CDD" id="cd06558">
    <property type="entry name" value="crotonase-like"/>
    <property type="match status" value="1"/>
</dbReference>
<dbReference type="PANTHER" id="PTHR11941:SF169">
    <property type="entry name" value="(7AS)-7A-METHYL-1,5-DIOXO-2,3,5,6,7,7A-HEXAHYDRO-1H-INDENE-CARBOXYL-COA HYDROLASE"/>
    <property type="match status" value="1"/>
</dbReference>
<dbReference type="Gene3D" id="1.10.12.10">
    <property type="entry name" value="Lyase 2-enoyl-coa Hydratase, Chain A, domain 2"/>
    <property type="match status" value="1"/>
</dbReference>
<dbReference type="Gene3D" id="3.90.226.10">
    <property type="entry name" value="2-enoyl-CoA Hydratase, Chain A, domain 1"/>
    <property type="match status" value="1"/>
</dbReference>
<keyword evidence="3" id="KW-0456">Lyase</keyword>
<comment type="similarity">
    <text evidence="1">Belongs to the enoyl-CoA hydratase/isomerase family.</text>
</comment>
<evidence type="ECO:0000256" key="3">
    <source>
        <dbReference type="ARBA" id="ARBA00023239"/>
    </source>
</evidence>
<dbReference type="GO" id="GO:0016829">
    <property type="term" value="F:lyase activity"/>
    <property type="evidence" value="ECO:0007669"/>
    <property type="project" value="UniProtKB-KW"/>
</dbReference>
<dbReference type="Proteomes" id="UP000588158">
    <property type="component" value="Unassembled WGS sequence"/>
</dbReference>
<protein>
    <submittedName>
        <fullName evidence="4">Enoyl-CoA hydratase/carnithine racemase</fullName>
    </submittedName>
</protein>
<dbReference type="InterPro" id="IPR029045">
    <property type="entry name" value="ClpP/crotonase-like_dom_sf"/>
</dbReference>
<dbReference type="RefSeq" id="WP_184324676.1">
    <property type="nucleotide sequence ID" value="NZ_JACHLZ010000001.1"/>
</dbReference>
<accession>A0A841AD07</accession>
<dbReference type="InterPro" id="IPR014748">
    <property type="entry name" value="Enoyl-CoA_hydra_C"/>
</dbReference>
<dbReference type="PANTHER" id="PTHR11941">
    <property type="entry name" value="ENOYL-COA HYDRATASE-RELATED"/>
    <property type="match status" value="1"/>
</dbReference>
<dbReference type="GO" id="GO:0006635">
    <property type="term" value="P:fatty acid beta-oxidation"/>
    <property type="evidence" value="ECO:0007669"/>
    <property type="project" value="TreeGrafter"/>
</dbReference>
<dbReference type="AlphaFoldDB" id="A0A841AD07"/>
<evidence type="ECO:0000256" key="1">
    <source>
        <dbReference type="ARBA" id="ARBA00005254"/>
    </source>
</evidence>
<evidence type="ECO:0000313" key="5">
    <source>
        <dbReference type="Proteomes" id="UP000588158"/>
    </source>
</evidence>
<sequence length="266" mass="27512">MSGEESGVEELVLTAQHGHVRVMTLHRPEVLNAIDDALATALGDAVAEAEEDPGTRVLVLTGAGRAFCAGMDLKAFARGEGAHSRTRPERGFAGVVAHAIAKPVIAAVNGPAAGLGAELVLAADLAILDPAAQLALPEVRRGLLAAAGGAMRLIQQMPEKIAMAHLLTGEPITAADAARWGLVTAVSAPGAVLEEALDLAQRIAANAPLAVAETVRLARASAQADTWDQEAWARSRAAQERVFASRDAAEGAAAFAQKREPVWRGE</sequence>
<gene>
    <name evidence="4" type="ORF">HNR70_000975</name>
</gene>
<keyword evidence="5" id="KW-1185">Reference proteome</keyword>
<dbReference type="InterPro" id="IPR001753">
    <property type="entry name" value="Enoyl-CoA_hydra/iso"/>
</dbReference>
<dbReference type="Pfam" id="PF00378">
    <property type="entry name" value="ECH_1"/>
    <property type="match status" value="1"/>
</dbReference>
<evidence type="ECO:0000256" key="2">
    <source>
        <dbReference type="ARBA" id="ARBA00023098"/>
    </source>
</evidence>